<dbReference type="Gene3D" id="3.40.50.1820">
    <property type="entry name" value="alpha/beta hydrolase"/>
    <property type="match status" value="1"/>
</dbReference>
<dbReference type="SUPFAM" id="SSF53474">
    <property type="entry name" value="alpha/beta-Hydrolases"/>
    <property type="match status" value="1"/>
</dbReference>
<reference evidence="1 2" key="1">
    <citation type="submission" date="2020-06" db="EMBL/GenBank/DDBJ databases">
        <title>Acidovorax antarctica sp. nov., isolated from Corinth ice sheet soil, Antarctic Fields Peninsula.</title>
        <authorList>
            <person name="Xu Q."/>
            <person name="Peng F."/>
        </authorList>
    </citation>
    <scope>NUCLEOTIDE SEQUENCE [LARGE SCALE GENOMIC DNA]</scope>
    <source>
        <strain evidence="1 2">16-35-5</strain>
    </source>
</reference>
<dbReference type="InterPro" id="IPR029058">
    <property type="entry name" value="AB_hydrolase_fold"/>
</dbReference>
<dbReference type="EMBL" id="CP054840">
    <property type="protein sequence ID" value="QKV52221.1"/>
    <property type="molecule type" value="Genomic_DNA"/>
</dbReference>
<keyword evidence="2" id="KW-1185">Reference proteome</keyword>
<accession>A0A6N1WYR9</accession>
<name>A0A6N1WYR9_9BURK</name>
<protein>
    <submittedName>
        <fullName evidence="1">Alpha/beta hydrolase</fullName>
    </submittedName>
</protein>
<gene>
    <name evidence="1" type="ORF">HUK68_04500</name>
</gene>
<dbReference type="RefSeq" id="WP_175503122.1">
    <property type="nucleotide sequence ID" value="NZ_CP054840.1"/>
</dbReference>
<proteinExistence type="predicted"/>
<dbReference type="KEGG" id="aant:HUK68_04500"/>
<dbReference type="Proteomes" id="UP000509579">
    <property type="component" value="Chromosome"/>
</dbReference>
<dbReference type="AlphaFoldDB" id="A0A6N1WYR9"/>
<organism evidence="1 2">
    <name type="scientific">Comamonas antarctica</name>
    <dbReference type="NCBI Taxonomy" id="2743470"/>
    <lineage>
        <taxon>Bacteria</taxon>
        <taxon>Pseudomonadati</taxon>
        <taxon>Pseudomonadota</taxon>
        <taxon>Betaproteobacteria</taxon>
        <taxon>Burkholderiales</taxon>
        <taxon>Comamonadaceae</taxon>
        <taxon>Comamonas</taxon>
    </lineage>
</organism>
<evidence type="ECO:0000313" key="2">
    <source>
        <dbReference type="Proteomes" id="UP000509579"/>
    </source>
</evidence>
<dbReference type="GO" id="GO:0016787">
    <property type="term" value="F:hydrolase activity"/>
    <property type="evidence" value="ECO:0007669"/>
    <property type="project" value="UniProtKB-KW"/>
</dbReference>
<keyword evidence="1" id="KW-0378">Hydrolase</keyword>
<sequence>MTTVVLSPVDAAAPAASLAPPLAGPRVLPTGSGIVWRSWGQGAPVLLLHDRHGSWNDWRGTIAHLAARFEVHVADLPLSAHALAAQAQHSQAWADALRQDLLLLGPGQRWRLVGQGWGSSVAGLLAPAMPQPCALVLLWTAGPRAAEYADPAAQLLPHWPQVNLPMLMVWSETGDKPFPVQTALALAAAHEEREWMVLPAAGDCPQHGHEAALNAVLAHWLLSHG</sequence>
<evidence type="ECO:0000313" key="1">
    <source>
        <dbReference type="EMBL" id="QKV52221.1"/>
    </source>
</evidence>